<keyword evidence="8" id="KW-0539">Nucleus</keyword>
<dbReference type="InterPro" id="IPR016849">
    <property type="entry name" value="Rtt109"/>
</dbReference>
<protein>
    <recommendedName>
        <fullName evidence="2">histone acetyltransferase</fullName>
        <ecNumber evidence="2">2.3.1.48</ecNumber>
    </recommendedName>
</protein>
<comment type="caution">
    <text evidence="10">The sequence shown here is derived from an EMBL/GenBank/DDBJ whole genome shotgun (WGS) entry which is preliminary data.</text>
</comment>
<keyword evidence="4" id="KW-0227">DNA damage</keyword>
<dbReference type="PROSITE" id="PS51728">
    <property type="entry name" value="RTT109_HAT"/>
    <property type="match status" value="1"/>
</dbReference>
<proteinExistence type="predicted"/>
<evidence type="ECO:0000256" key="7">
    <source>
        <dbReference type="ARBA" id="ARBA00023163"/>
    </source>
</evidence>
<dbReference type="OMA" id="FLEHLIV"/>
<keyword evidence="3" id="KW-0808">Transferase</keyword>
<dbReference type="GO" id="GO:0032931">
    <property type="term" value="F:histone H3K56 acetyltransferase activity"/>
    <property type="evidence" value="ECO:0007669"/>
    <property type="project" value="TreeGrafter"/>
</dbReference>
<name>M3J9Y2_CANMX</name>
<dbReference type="PANTHER" id="PTHR31571">
    <property type="entry name" value="ALTERED INHERITANCE OF MITOCHONDRIA PROTEIN 6"/>
    <property type="match status" value="1"/>
</dbReference>
<keyword evidence="11" id="KW-1185">Reference proteome</keyword>
<dbReference type="InterPro" id="IPR013178">
    <property type="entry name" value="Histone_AcTrfase_Rtt109/CBP"/>
</dbReference>
<dbReference type="GO" id="GO:0005634">
    <property type="term" value="C:nucleus"/>
    <property type="evidence" value="ECO:0007669"/>
    <property type="project" value="UniProtKB-SubCell"/>
</dbReference>
<reference evidence="10 11" key="1">
    <citation type="submission" date="2013-02" db="EMBL/GenBank/DDBJ databases">
        <title>Genome sequence of Candida maltosa Xu316, a potential industrial strain for xylitol and ethanol production.</title>
        <authorList>
            <person name="Yu J."/>
            <person name="Wang Q."/>
            <person name="Geng X."/>
            <person name="Bao W."/>
            <person name="He P."/>
            <person name="Cai J."/>
        </authorList>
    </citation>
    <scope>NUCLEOTIDE SEQUENCE [LARGE SCALE GENOMIC DNA]</scope>
    <source>
        <strain evidence="11">Xu316</strain>
    </source>
</reference>
<dbReference type="AlphaFoldDB" id="M3J9Y2"/>
<dbReference type="HOGENOM" id="CLU_050421_0_0_1"/>
<comment type="subcellular location">
    <subcellularLocation>
        <location evidence="1">Nucleus</location>
    </subcellularLocation>
</comment>
<comment type="catalytic activity">
    <reaction evidence="9">
        <text>L-lysyl-[histone] + acetyl-CoA = N(6)-acetyl-L-lysyl-[histone] + CoA + H(+)</text>
        <dbReference type="Rhea" id="RHEA:21992"/>
        <dbReference type="Rhea" id="RHEA-COMP:9845"/>
        <dbReference type="Rhea" id="RHEA-COMP:11338"/>
        <dbReference type="ChEBI" id="CHEBI:15378"/>
        <dbReference type="ChEBI" id="CHEBI:29969"/>
        <dbReference type="ChEBI" id="CHEBI:57287"/>
        <dbReference type="ChEBI" id="CHEBI:57288"/>
        <dbReference type="ChEBI" id="CHEBI:61930"/>
        <dbReference type="EC" id="2.3.1.48"/>
    </reaction>
    <physiologicalReaction direction="left-to-right" evidence="9">
        <dbReference type="Rhea" id="RHEA:21993"/>
    </physiologicalReaction>
</comment>
<evidence type="ECO:0000256" key="4">
    <source>
        <dbReference type="ARBA" id="ARBA00022763"/>
    </source>
</evidence>
<dbReference type="STRING" id="1245528.M3J9Y2"/>
<gene>
    <name evidence="10" type="ORF">G210_0438</name>
</gene>
<dbReference type="GO" id="GO:0006355">
    <property type="term" value="P:regulation of DNA-templated transcription"/>
    <property type="evidence" value="ECO:0007669"/>
    <property type="project" value="InterPro"/>
</dbReference>
<keyword evidence="7" id="KW-0804">Transcription</keyword>
<evidence type="ECO:0000256" key="3">
    <source>
        <dbReference type="ARBA" id="ARBA00022679"/>
    </source>
</evidence>
<evidence type="ECO:0000256" key="8">
    <source>
        <dbReference type="ARBA" id="ARBA00023242"/>
    </source>
</evidence>
<evidence type="ECO:0000313" key="10">
    <source>
        <dbReference type="EMBL" id="EMG48918.1"/>
    </source>
</evidence>
<dbReference type="eggNOG" id="KOG4534">
    <property type="taxonomic scope" value="Eukaryota"/>
</dbReference>
<evidence type="ECO:0000256" key="2">
    <source>
        <dbReference type="ARBA" id="ARBA00013184"/>
    </source>
</evidence>
<accession>M3J9Y2</accession>
<evidence type="ECO:0000313" key="11">
    <source>
        <dbReference type="Proteomes" id="UP000011777"/>
    </source>
</evidence>
<dbReference type="OrthoDB" id="3361892at2759"/>
<organism evidence="10 11">
    <name type="scientific">Candida maltosa (strain Xu316)</name>
    <name type="common">Yeast</name>
    <dbReference type="NCBI Taxonomy" id="1245528"/>
    <lineage>
        <taxon>Eukaryota</taxon>
        <taxon>Fungi</taxon>
        <taxon>Dikarya</taxon>
        <taxon>Ascomycota</taxon>
        <taxon>Saccharomycotina</taxon>
        <taxon>Pichiomycetes</taxon>
        <taxon>Debaryomycetaceae</taxon>
        <taxon>Candida/Lodderomyces clade</taxon>
        <taxon>Candida</taxon>
    </lineage>
</organism>
<keyword evidence="5" id="KW-0007">Acetylation</keyword>
<dbReference type="Proteomes" id="UP000011777">
    <property type="component" value="Unassembled WGS sequence"/>
</dbReference>
<dbReference type="Pfam" id="PF08214">
    <property type="entry name" value="HAT_KAT11"/>
    <property type="match status" value="1"/>
</dbReference>
<evidence type="ECO:0000256" key="1">
    <source>
        <dbReference type="ARBA" id="ARBA00004123"/>
    </source>
</evidence>
<evidence type="ECO:0000256" key="9">
    <source>
        <dbReference type="ARBA" id="ARBA00048940"/>
    </source>
</evidence>
<dbReference type="PANTHER" id="PTHR31571:SF2">
    <property type="entry name" value="HISTONE ACETYLTRANSFERASE RTT109"/>
    <property type="match status" value="1"/>
</dbReference>
<keyword evidence="6" id="KW-0805">Transcription regulation</keyword>
<evidence type="ECO:0000256" key="5">
    <source>
        <dbReference type="ARBA" id="ARBA00022990"/>
    </source>
</evidence>
<sequence>MSLDSILTEIIPSNDGFENIYFQTNPTYVNSPIHIPRSTTSSTLEKPDTVKIRHFYALLHNDLIILGLEVFVYLQIYNDHTDKLIYVSKCDTTGLEKLPFKIGQIIAPVLNYMIHYNNYKIKPRKEKSNEPPSNPSTYFRIKNLSSKLPEIYPTLKYYSTPVEDKQGNDDDSNYRKLPPLQKSKLYIFTRPAREYLFPNSSANELKHMISGAQLLNWWLGVVDKITNDNWEKKILVPGLDARTFTKKYQNWSIGHIFEPIGGYTTGTVKAIDAIPLFPDDPKGRFLEQLVVDNRAGKMSIDRFFTELPYRQEFMGDLVGIIGCSYNNTTEVVNDGDQNVKLISIRDYKEFVNNLKSIDFTQIDDIKKFIVNYKNS</sequence>
<dbReference type="EMBL" id="AOGT01000900">
    <property type="protein sequence ID" value="EMG48918.1"/>
    <property type="molecule type" value="Genomic_DNA"/>
</dbReference>
<dbReference type="SMART" id="SM01250">
    <property type="entry name" value="KAT11"/>
    <property type="match status" value="1"/>
</dbReference>
<dbReference type="GO" id="GO:0006974">
    <property type="term" value="P:DNA damage response"/>
    <property type="evidence" value="ECO:0007669"/>
    <property type="project" value="UniProtKB-KW"/>
</dbReference>
<dbReference type="InterPro" id="IPR051236">
    <property type="entry name" value="HAT_RTT109-like"/>
</dbReference>
<evidence type="ECO:0000256" key="6">
    <source>
        <dbReference type="ARBA" id="ARBA00023015"/>
    </source>
</evidence>
<dbReference type="EC" id="2.3.1.48" evidence="2"/>